<dbReference type="InterPro" id="IPR018060">
    <property type="entry name" value="HTH_AraC"/>
</dbReference>
<comment type="caution">
    <text evidence="3">The sequence shown here is derived from an EMBL/GenBank/DDBJ whole genome shotgun (WGS) entry which is preliminary data.</text>
</comment>
<name>A0A916K529_9BACL</name>
<dbReference type="Proteomes" id="UP000693672">
    <property type="component" value="Unassembled WGS sequence"/>
</dbReference>
<proteinExistence type="predicted"/>
<dbReference type="EMBL" id="CAJVAS010000021">
    <property type="protein sequence ID" value="CAG7640498.1"/>
    <property type="molecule type" value="Genomic_DNA"/>
</dbReference>
<dbReference type="AlphaFoldDB" id="A0A916K529"/>
<sequence>MHTYSPIEVIHYYYGESKPGFMRSEDTYTHWVMLTAQEGRFQYAMESERGEVGPGQVLICPPGVTLQRKTISENLSFHFVEWKWTAAIEGSSSIRGAIDIADEPRLLSNYSYLKQLSPRMGVAQSQQMEHYVYDIVLLCIQSSGLLADLRKQIDPVASQIAEYLRQHACEPLKLEDVAASFGIPPYQLTRRFKAAYAKTPIQYLVSARLHHIKELLIETDHTIEHIAQLSGFQNGFYLSRVFTEKTGMNPSDFRKTHRV</sequence>
<dbReference type="SMART" id="SM00342">
    <property type="entry name" value="HTH_ARAC"/>
    <property type="match status" value="1"/>
</dbReference>
<evidence type="ECO:0000259" key="2">
    <source>
        <dbReference type="PROSITE" id="PS01124"/>
    </source>
</evidence>
<dbReference type="PANTHER" id="PTHR43280">
    <property type="entry name" value="ARAC-FAMILY TRANSCRIPTIONAL REGULATOR"/>
    <property type="match status" value="1"/>
</dbReference>
<dbReference type="PANTHER" id="PTHR43280:SF2">
    <property type="entry name" value="HTH-TYPE TRANSCRIPTIONAL REGULATOR EXSA"/>
    <property type="match status" value="1"/>
</dbReference>
<evidence type="ECO:0000313" key="4">
    <source>
        <dbReference type="Proteomes" id="UP000693672"/>
    </source>
</evidence>
<dbReference type="PROSITE" id="PS01124">
    <property type="entry name" value="HTH_ARAC_FAMILY_2"/>
    <property type="match status" value="1"/>
</dbReference>
<gene>
    <name evidence="3" type="primary">rhaR_61</name>
    <name evidence="3" type="ORF">PAESOLCIP111_04142</name>
</gene>
<evidence type="ECO:0000313" key="3">
    <source>
        <dbReference type="EMBL" id="CAG7640498.1"/>
    </source>
</evidence>
<dbReference type="RefSeq" id="WP_218093870.1">
    <property type="nucleotide sequence ID" value="NZ_CAJVAS010000021.1"/>
</dbReference>
<reference evidence="3" key="1">
    <citation type="submission" date="2021-06" db="EMBL/GenBank/DDBJ databases">
        <authorList>
            <person name="Criscuolo A."/>
        </authorList>
    </citation>
    <scope>NUCLEOTIDE SEQUENCE</scope>
    <source>
        <strain evidence="3">CIP111600</strain>
    </source>
</reference>
<keyword evidence="1" id="KW-0238">DNA-binding</keyword>
<protein>
    <submittedName>
        <fullName evidence="3">HTH-type transcriptional activator RhaR</fullName>
    </submittedName>
</protein>
<dbReference type="GO" id="GO:0003700">
    <property type="term" value="F:DNA-binding transcription factor activity"/>
    <property type="evidence" value="ECO:0007669"/>
    <property type="project" value="InterPro"/>
</dbReference>
<keyword evidence="4" id="KW-1185">Reference proteome</keyword>
<dbReference type="GO" id="GO:0043565">
    <property type="term" value="F:sequence-specific DNA binding"/>
    <property type="evidence" value="ECO:0007669"/>
    <property type="project" value="InterPro"/>
</dbReference>
<accession>A0A916K529</accession>
<evidence type="ECO:0000256" key="1">
    <source>
        <dbReference type="ARBA" id="ARBA00023125"/>
    </source>
</evidence>
<organism evidence="3 4">
    <name type="scientific">Paenibacillus solanacearum</name>
    <dbReference type="NCBI Taxonomy" id="2048548"/>
    <lineage>
        <taxon>Bacteria</taxon>
        <taxon>Bacillati</taxon>
        <taxon>Bacillota</taxon>
        <taxon>Bacilli</taxon>
        <taxon>Bacillales</taxon>
        <taxon>Paenibacillaceae</taxon>
        <taxon>Paenibacillus</taxon>
    </lineage>
</organism>
<feature type="domain" description="HTH araC/xylS-type" evidence="2">
    <location>
        <begin position="158"/>
        <end position="256"/>
    </location>
</feature>
<dbReference type="Pfam" id="PF12833">
    <property type="entry name" value="HTH_18"/>
    <property type="match status" value="1"/>
</dbReference>